<evidence type="ECO:0000313" key="3">
    <source>
        <dbReference type="Proteomes" id="UP000178681"/>
    </source>
</evidence>
<gene>
    <name evidence="2" type="ORF">A2872_04275</name>
</gene>
<accession>A0A1F5Z1U3</accession>
<proteinExistence type="predicted"/>
<keyword evidence="1" id="KW-0472">Membrane</keyword>
<keyword evidence="1" id="KW-1133">Transmembrane helix</keyword>
<keyword evidence="1" id="KW-0812">Transmembrane</keyword>
<protein>
    <submittedName>
        <fullName evidence="2">Uncharacterized protein</fullName>
    </submittedName>
</protein>
<sequence>MNRDKSIKFFWVGFKNWTPLILAVTLIFGTFYLVAQQSFRLMADDQPAEVISNAGQTSGPVEIRTSSSLFTVIYDQSGNPVSGSGLLDGQLPEVPMGVLEYAKLNGENRVTWQPRPGLRFATVVAPIKTGTVSGYLLAAKSLRETEDRTDLLTKQVAIGLFTTVFLIFVYTLLVEYSRFK</sequence>
<dbReference type="EMBL" id="MFJG01000025">
    <property type="protein sequence ID" value="OGG06157.1"/>
    <property type="molecule type" value="Genomic_DNA"/>
</dbReference>
<feature type="transmembrane region" description="Helical" evidence="1">
    <location>
        <begin position="17"/>
        <end position="35"/>
    </location>
</feature>
<reference evidence="2 3" key="1">
    <citation type="journal article" date="2016" name="Nat. Commun.">
        <title>Thousands of microbial genomes shed light on interconnected biogeochemical processes in an aquifer system.</title>
        <authorList>
            <person name="Anantharaman K."/>
            <person name="Brown C.T."/>
            <person name="Hug L.A."/>
            <person name="Sharon I."/>
            <person name="Castelle C.J."/>
            <person name="Probst A.J."/>
            <person name="Thomas B.C."/>
            <person name="Singh A."/>
            <person name="Wilkins M.J."/>
            <person name="Karaoz U."/>
            <person name="Brodie E.L."/>
            <person name="Williams K.H."/>
            <person name="Hubbard S.S."/>
            <person name="Banfield J.F."/>
        </authorList>
    </citation>
    <scope>NUCLEOTIDE SEQUENCE [LARGE SCALE GENOMIC DNA]</scope>
</reference>
<evidence type="ECO:0000256" key="1">
    <source>
        <dbReference type="SAM" id="Phobius"/>
    </source>
</evidence>
<comment type="caution">
    <text evidence="2">The sequence shown here is derived from an EMBL/GenBank/DDBJ whole genome shotgun (WGS) entry which is preliminary data.</text>
</comment>
<evidence type="ECO:0000313" key="2">
    <source>
        <dbReference type="EMBL" id="OGG06157.1"/>
    </source>
</evidence>
<dbReference type="STRING" id="1798377.A2872_04275"/>
<dbReference type="AlphaFoldDB" id="A0A1F5Z1U3"/>
<name>A0A1F5Z1U3_9BACT</name>
<feature type="transmembrane region" description="Helical" evidence="1">
    <location>
        <begin position="156"/>
        <end position="174"/>
    </location>
</feature>
<organism evidence="2 3">
    <name type="scientific">Candidatus Gottesmanbacteria bacterium RIFCSPHIGHO2_01_FULL_42_12</name>
    <dbReference type="NCBI Taxonomy" id="1798377"/>
    <lineage>
        <taxon>Bacteria</taxon>
        <taxon>Candidatus Gottesmaniibacteriota</taxon>
    </lineage>
</organism>
<dbReference type="Proteomes" id="UP000178681">
    <property type="component" value="Unassembled WGS sequence"/>
</dbReference>